<dbReference type="AlphaFoldDB" id="A0AAI9UWJ4"/>
<evidence type="ECO:0000313" key="1">
    <source>
        <dbReference type="EMBL" id="KAK1465818.1"/>
    </source>
</evidence>
<dbReference type="Proteomes" id="UP001239795">
    <property type="component" value="Unassembled WGS sequence"/>
</dbReference>
<keyword evidence="2" id="KW-1185">Reference proteome</keyword>
<comment type="caution">
    <text evidence="1">The sequence shown here is derived from an EMBL/GenBank/DDBJ whole genome shotgun (WGS) entry which is preliminary data.</text>
</comment>
<organism evidence="1 2">
    <name type="scientific">Colletotrichum melonis</name>
    <dbReference type="NCBI Taxonomy" id="1209925"/>
    <lineage>
        <taxon>Eukaryota</taxon>
        <taxon>Fungi</taxon>
        <taxon>Dikarya</taxon>
        <taxon>Ascomycota</taxon>
        <taxon>Pezizomycotina</taxon>
        <taxon>Sordariomycetes</taxon>
        <taxon>Hypocreomycetidae</taxon>
        <taxon>Glomerellales</taxon>
        <taxon>Glomerellaceae</taxon>
        <taxon>Colletotrichum</taxon>
        <taxon>Colletotrichum acutatum species complex</taxon>
    </lineage>
</organism>
<dbReference type="EMBL" id="MLGG01000004">
    <property type="protein sequence ID" value="KAK1465818.1"/>
    <property type="molecule type" value="Genomic_DNA"/>
</dbReference>
<name>A0AAI9UWJ4_9PEZI</name>
<accession>A0AAI9UWJ4</accession>
<gene>
    <name evidence="1" type="ORF">CMEL01_11810</name>
</gene>
<sequence length="98" mass="10577">MAVAGPCAHSFKMIKSDSTLIQWTCNLCHSGPHWSIFECRYSPQTTDCGKDGAHREGTQDGGMPATWGVGIGCTRGMFTKTHCCSPRASHLVRNSATC</sequence>
<evidence type="ECO:0000313" key="2">
    <source>
        <dbReference type="Proteomes" id="UP001239795"/>
    </source>
</evidence>
<protein>
    <submittedName>
        <fullName evidence="1">Uncharacterized protein</fullName>
    </submittedName>
</protein>
<proteinExistence type="predicted"/>
<reference evidence="1 2" key="1">
    <citation type="submission" date="2016-10" db="EMBL/GenBank/DDBJ databases">
        <title>The genome sequence of Colletotrichum fioriniae PJ7.</title>
        <authorList>
            <person name="Baroncelli R."/>
        </authorList>
    </citation>
    <scope>NUCLEOTIDE SEQUENCE [LARGE SCALE GENOMIC DNA]</scope>
    <source>
        <strain evidence="1">Col 31</strain>
    </source>
</reference>